<dbReference type="Proteomes" id="UP000550401">
    <property type="component" value="Unassembled WGS sequence"/>
</dbReference>
<evidence type="ECO:0000256" key="5">
    <source>
        <dbReference type="PROSITE-ProRule" id="PRU10141"/>
    </source>
</evidence>
<feature type="domain" description="Protein kinase" evidence="7">
    <location>
        <begin position="79"/>
        <end position="349"/>
    </location>
</feature>
<reference evidence="8 9" key="1">
    <citation type="submission" date="2020-07" db="EMBL/GenBank/DDBJ databases">
        <title>Genomic Encyclopedia of Type Strains, Phase IV (KMG-V): Genome sequencing to study the core and pangenomes of soil and plant-associated prokaryotes.</title>
        <authorList>
            <person name="Whitman W."/>
        </authorList>
    </citation>
    <scope>NUCLEOTIDE SEQUENCE [LARGE SCALE GENOMIC DNA]</scope>
    <source>
        <strain evidence="8 9">RH2WT43</strain>
    </source>
</reference>
<dbReference type="Gene3D" id="1.25.40.10">
    <property type="entry name" value="Tetratricopeptide repeat domain"/>
    <property type="match status" value="3"/>
</dbReference>
<dbReference type="SUPFAM" id="SSF56112">
    <property type="entry name" value="Protein kinase-like (PK-like)"/>
    <property type="match status" value="1"/>
</dbReference>
<evidence type="ECO:0000256" key="4">
    <source>
        <dbReference type="ARBA" id="ARBA00022840"/>
    </source>
</evidence>
<evidence type="ECO:0000256" key="6">
    <source>
        <dbReference type="SAM" id="MobiDB-lite"/>
    </source>
</evidence>
<keyword evidence="2 5" id="KW-0547">Nucleotide-binding</keyword>
<organism evidence="8 9">
    <name type="scientific">Dokdonella fugitiva</name>
    <dbReference type="NCBI Taxonomy" id="328517"/>
    <lineage>
        <taxon>Bacteria</taxon>
        <taxon>Pseudomonadati</taxon>
        <taxon>Pseudomonadota</taxon>
        <taxon>Gammaproteobacteria</taxon>
        <taxon>Lysobacterales</taxon>
        <taxon>Rhodanobacteraceae</taxon>
        <taxon>Dokdonella</taxon>
    </lineage>
</organism>
<proteinExistence type="predicted"/>
<dbReference type="PROSITE" id="PS00107">
    <property type="entry name" value="PROTEIN_KINASE_ATP"/>
    <property type="match status" value="1"/>
</dbReference>
<evidence type="ECO:0000256" key="1">
    <source>
        <dbReference type="ARBA" id="ARBA00022679"/>
    </source>
</evidence>
<dbReference type="PANTHER" id="PTHR43289:SF34">
    <property type="entry name" value="SERINE_THREONINE-PROTEIN KINASE YBDM-RELATED"/>
    <property type="match status" value="1"/>
</dbReference>
<evidence type="ECO:0000313" key="8">
    <source>
        <dbReference type="EMBL" id="MBA8887436.1"/>
    </source>
</evidence>
<evidence type="ECO:0000256" key="2">
    <source>
        <dbReference type="ARBA" id="ARBA00022741"/>
    </source>
</evidence>
<feature type="region of interest" description="Disordered" evidence="6">
    <location>
        <begin position="283"/>
        <end position="312"/>
    </location>
</feature>
<dbReference type="SMART" id="SM00028">
    <property type="entry name" value="TPR"/>
    <property type="match status" value="5"/>
</dbReference>
<dbReference type="PANTHER" id="PTHR43289">
    <property type="entry name" value="MITOGEN-ACTIVATED PROTEIN KINASE KINASE KINASE 20-RELATED"/>
    <property type="match status" value="1"/>
</dbReference>
<protein>
    <submittedName>
        <fullName evidence="8">Serine/threonine-protein kinase</fullName>
        <ecNumber evidence="8">2.7.11.1</ecNumber>
    </submittedName>
</protein>
<dbReference type="PROSITE" id="PS50011">
    <property type="entry name" value="PROTEIN_KINASE_DOM"/>
    <property type="match status" value="1"/>
</dbReference>
<dbReference type="InterPro" id="IPR011009">
    <property type="entry name" value="Kinase-like_dom_sf"/>
</dbReference>
<sequence>MNRARVDALFAHAIDLREDERADWLARECADDAERAHVERLLRADASAGDFLEQPPALVAAAVSGVVQERGSPTVFGAYRVVRSIGVGGMGEVWLAERDDGEFQQRVAIKRLAYPTPGLLHRFRQERQILARLEHAHIARLIDGGLDAGGMPYLAMEYVDGVPITRHVADAAPDLKALLELFLRVCDAVQYAHQNLVVHRDLKPSNIFVTADGTPKLLDFGIAKVLSADTTDAPTQTVARLLTPDYAAPEQFDGGAITTATDVYALGVVLYELLTGRHPYRHARGGASAGDVPDPLPPSAASRDRRAARTTGRVPRGDLDRIVLVAIARDASRRYASAEAFATDIRRYLDGRPVSANPGSLGYRLRKFAARNRYPLGAALVVVAACVAATAVGWRQMQRANEQAARAQAARQFLAGVFEQAGPNRSQGKPMTAHELLERGEQQLGRFGGEPAIEADLTGLIAGLYWDIGDAERALALLKQADAAIDDPRVPDEIKARNLVRRAMIERRNKNNDVAVVHARQALDRAERAGAVAARERSDARRAIMLATEGAAGVDYTAVARDAQALLAEDEARFGGRSDMVAKDLGLLVVALLNAGQYRAGVDASRRALEIDGALYGERSAAVSDDLFYIGMGLLQMADFAGAEAALEHCAAVRTDVYGADNIETIDARTFVLLVEELLGRYAEVLPKRLQLLEDQRRFRDSNPGMLADAYNMLGDSYVILGRFAEAESAQRESLAIRAGKDGTNDSIASRRALSSLSDALQLEGRYSEAEAARRKTLALAVAAYPTGGDVPNAERGELGNILRLQHRHAEALDELRQAATALEGGSKVHASMVQAQLAEAELDAGHPDLAFAAATRGLELGRASMPRGQRRLAYPLFALARAELAREHPAEAEPLLREALAVRSPPYPAHDPRVLEVKVALVDALTGLGRPAEAQALRAEIEPLLKASATPYAKDLLERLGARR</sequence>
<dbReference type="CDD" id="cd14014">
    <property type="entry name" value="STKc_PknB_like"/>
    <property type="match status" value="1"/>
</dbReference>
<keyword evidence="3 8" id="KW-0418">Kinase</keyword>
<dbReference type="Pfam" id="PF13374">
    <property type="entry name" value="TPR_10"/>
    <property type="match status" value="1"/>
</dbReference>
<dbReference type="InterPro" id="IPR019734">
    <property type="entry name" value="TPR_rpt"/>
</dbReference>
<keyword evidence="9" id="KW-1185">Reference proteome</keyword>
<dbReference type="EMBL" id="JACGXL010000002">
    <property type="protein sequence ID" value="MBA8887436.1"/>
    <property type="molecule type" value="Genomic_DNA"/>
</dbReference>
<gene>
    <name evidence="8" type="ORF">FHW12_001650</name>
</gene>
<name>A0A839EYI6_9GAMM</name>
<dbReference type="RefSeq" id="WP_182530508.1">
    <property type="nucleotide sequence ID" value="NZ_JACGXL010000002.1"/>
</dbReference>
<dbReference type="InterPro" id="IPR011990">
    <property type="entry name" value="TPR-like_helical_dom_sf"/>
</dbReference>
<dbReference type="Gene3D" id="1.10.510.10">
    <property type="entry name" value="Transferase(Phosphotransferase) domain 1"/>
    <property type="match status" value="1"/>
</dbReference>
<feature type="binding site" evidence="5">
    <location>
        <position position="110"/>
    </location>
    <ligand>
        <name>ATP</name>
        <dbReference type="ChEBI" id="CHEBI:30616"/>
    </ligand>
</feature>
<keyword evidence="1 8" id="KW-0808">Transferase</keyword>
<evidence type="ECO:0000259" key="7">
    <source>
        <dbReference type="PROSITE" id="PS50011"/>
    </source>
</evidence>
<dbReference type="Pfam" id="PF00069">
    <property type="entry name" value="Pkinase"/>
    <property type="match status" value="1"/>
</dbReference>
<dbReference type="InterPro" id="IPR000719">
    <property type="entry name" value="Prot_kinase_dom"/>
</dbReference>
<dbReference type="GO" id="GO:0005524">
    <property type="term" value="F:ATP binding"/>
    <property type="evidence" value="ECO:0007669"/>
    <property type="project" value="UniProtKB-UniRule"/>
</dbReference>
<comment type="caution">
    <text evidence="8">The sequence shown here is derived from an EMBL/GenBank/DDBJ whole genome shotgun (WGS) entry which is preliminary data.</text>
</comment>
<dbReference type="Gene3D" id="3.30.200.20">
    <property type="entry name" value="Phosphorylase Kinase, domain 1"/>
    <property type="match status" value="1"/>
</dbReference>
<dbReference type="GO" id="GO:0004674">
    <property type="term" value="F:protein serine/threonine kinase activity"/>
    <property type="evidence" value="ECO:0007669"/>
    <property type="project" value="UniProtKB-EC"/>
</dbReference>
<evidence type="ECO:0000256" key="3">
    <source>
        <dbReference type="ARBA" id="ARBA00022777"/>
    </source>
</evidence>
<dbReference type="SUPFAM" id="SSF48452">
    <property type="entry name" value="TPR-like"/>
    <property type="match status" value="3"/>
</dbReference>
<evidence type="ECO:0000313" key="9">
    <source>
        <dbReference type="Proteomes" id="UP000550401"/>
    </source>
</evidence>
<keyword evidence="4 5" id="KW-0067">ATP-binding</keyword>
<dbReference type="EC" id="2.7.11.1" evidence="8"/>
<dbReference type="PROSITE" id="PS00108">
    <property type="entry name" value="PROTEIN_KINASE_ST"/>
    <property type="match status" value="1"/>
</dbReference>
<dbReference type="InterPro" id="IPR008271">
    <property type="entry name" value="Ser/Thr_kinase_AS"/>
</dbReference>
<dbReference type="SMART" id="SM00220">
    <property type="entry name" value="S_TKc"/>
    <property type="match status" value="1"/>
</dbReference>
<dbReference type="InterPro" id="IPR017441">
    <property type="entry name" value="Protein_kinase_ATP_BS"/>
</dbReference>
<accession>A0A839EYI6</accession>
<dbReference type="AlphaFoldDB" id="A0A839EYI6"/>